<evidence type="ECO:0000313" key="4">
    <source>
        <dbReference type="EMBL" id="PEN09647.1"/>
    </source>
</evidence>
<dbReference type="PANTHER" id="PTHR46429:SF1">
    <property type="entry name" value="23S RRNA (GUANOSINE-2'-O-)-METHYLTRANSFERASE RLMB"/>
    <property type="match status" value="1"/>
</dbReference>
<evidence type="ECO:0000256" key="2">
    <source>
        <dbReference type="ARBA" id="ARBA00022679"/>
    </source>
</evidence>
<comment type="caution">
    <text evidence="4">The sequence shown here is derived from an EMBL/GenBank/DDBJ whole genome shotgun (WGS) entry which is preliminary data.</text>
</comment>
<dbReference type="Pfam" id="PF00588">
    <property type="entry name" value="SpoU_methylase"/>
    <property type="match status" value="1"/>
</dbReference>
<dbReference type="Gene3D" id="3.40.1280.10">
    <property type="match status" value="1"/>
</dbReference>
<dbReference type="GO" id="GO:0005829">
    <property type="term" value="C:cytosol"/>
    <property type="evidence" value="ECO:0007669"/>
    <property type="project" value="TreeGrafter"/>
</dbReference>
<dbReference type="NCBIfam" id="TIGR00186">
    <property type="entry name" value="rRNA_methyl_3"/>
    <property type="match status" value="1"/>
</dbReference>
<sequence>MASPDATRSRIIGRQPVLEALERTPAAIDKVMMRHALSGPDADAVRSLAEAASVPVQYVPQKRLDHEADGAAHQGMVAWGAPVSYLTVNALMEQVAPTWDDVQAQKPLLLVIDHVTDTRNFGAMLRCAVAAGVDGVIVPNSGMAPLTTPAIKASAGTALRIPIARCSDLAETLISLKERSYWVVGAQQADATSMWETDWDRPTALVMGSEGSGLSHSVATACDTFARIPMRGSADSLNVSVATGILLTEATKSRVAAESE</sequence>
<dbReference type="Pfam" id="PF08032">
    <property type="entry name" value="SpoU_sub_bind"/>
    <property type="match status" value="1"/>
</dbReference>
<dbReference type="InterPro" id="IPR029028">
    <property type="entry name" value="Alpha/beta_knot_MTases"/>
</dbReference>
<protein>
    <submittedName>
        <fullName evidence="4">23S rRNA (Guanosine(2251)-2'-O)-methyltransferase RlmB</fullName>
    </submittedName>
</protein>
<dbReference type="GO" id="GO:0003723">
    <property type="term" value="F:RNA binding"/>
    <property type="evidence" value="ECO:0007669"/>
    <property type="project" value="InterPro"/>
</dbReference>
<dbReference type="RefSeq" id="WP_098061046.1">
    <property type="nucleotide sequence ID" value="NZ_PDEP01000001.1"/>
</dbReference>
<dbReference type="InterPro" id="IPR004441">
    <property type="entry name" value="rRNA_MeTrfase_TrmH"/>
</dbReference>
<keyword evidence="2 4" id="KW-0808">Transferase</keyword>
<dbReference type="GO" id="GO:0006396">
    <property type="term" value="P:RNA processing"/>
    <property type="evidence" value="ECO:0007669"/>
    <property type="project" value="InterPro"/>
</dbReference>
<dbReference type="SUPFAM" id="SSF75217">
    <property type="entry name" value="alpha/beta knot"/>
    <property type="match status" value="1"/>
</dbReference>
<dbReference type="SUPFAM" id="SSF55315">
    <property type="entry name" value="L30e-like"/>
    <property type="match status" value="1"/>
</dbReference>
<dbReference type="PANTHER" id="PTHR46429">
    <property type="entry name" value="23S RRNA (GUANOSINE-2'-O-)-METHYLTRANSFERASE RLMB"/>
    <property type="match status" value="1"/>
</dbReference>
<dbReference type="EMBL" id="PDEP01000001">
    <property type="protein sequence ID" value="PEN09647.1"/>
    <property type="molecule type" value="Genomic_DNA"/>
</dbReference>
<gene>
    <name evidence="4" type="ORF">CRI93_01165</name>
</gene>
<dbReference type="GO" id="GO:0008173">
    <property type="term" value="F:RNA methyltransferase activity"/>
    <property type="evidence" value="ECO:0007669"/>
    <property type="project" value="InterPro"/>
</dbReference>
<dbReference type="OrthoDB" id="9794400at2"/>
<name>A0A2H3NR17_9BACT</name>
<evidence type="ECO:0000259" key="3">
    <source>
        <dbReference type="SMART" id="SM00967"/>
    </source>
</evidence>
<keyword evidence="5" id="KW-1185">Reference proteome</keyword>
<dbReference type="Gene3D" id="3.30.1330.30">
    <property type="match status" value="1"/>
</dbReference>
<organism evidence="4 5">
    <name type="scientific">Longimonas halophila</name>
    <dbReference type="NCBI Taxonomy" id="1469170"/>
    <lineage>
        <taxon>Bacteria</taxon>
        <taxon>Pseudomonadati</taxon>
        <taxon>Rhodothermota</taxon>
        <taxon>Rhodothermia</taxon>
        <taxon>Rhodothermales</taxon>
        <taxon>Salisaetaceae</taxon>
        <taxon>Longimonas</taxon>
    </lineage>
</organism>
<keyword evidence="1 4" id="KW-0489">Methyltransferase</keyword>
<dbReference type="SMART" id="SM00967">
    <property type="entry name" value="SpoU_sub_bind"/>
    <property type="match status" value="1"/>
</dbReference>
<dbReference type="InterPro" id="IPR029026">
    <property type="entry name" value="tRNA_m1G_MTases_N"/>
</dbReference>
<dbReference type="InterPro" id="IPR029064">
    <property type="entry name" value="Ribosomal_eL30-like_sf"/>
</dbReference>
<dbReference type="InterPro" id="IPR013123">
    <property type="entry name" value="SpoU_subst-bd"/>
</dbReference>
<dbReference type="InterPro" id="IPR001537">
    <property type="entry name" value="SpoU_MeTrfase"/>
</dbReference>
<dbReference type="Proteomes" id="UP000221024">
    <property type="component" value="Unassembled WGS sequence"/>
</dbReference>
<dbReference type="GO" id="GO:0032259">
    <property type="term" value="P:methylation"/>
    <property type="evidence" value="ECO:0007669"/>
    <property type="project" value="UniProtKB-KW"/>
</dbReference>
<reference evidence="4 5" key="1">
    <citation type="submission" date="2017-10" db="EMBL/GenBank/DDBJ databases">
        <title>Draft genome of Longimonas halophila.</title>
        <authorList>
            <person name="Goh K.M."/>
            <person name="Shamsir M.S."/>
            <person name="Lim S.W."/>
        </authorList>
    </citation>
    <scope>NUCLEOTIDE SEQUENCE [LARGE SCALE GENOMIC DNA]</scope>
    <source>
        <strain evidence="4 5">KCTC 42399</strain>
    </source>
</reference>
<dbReference type="CDD" id="cd18103">
    <property type="entry name" value="SpoU-like_RlmB"/>
    <property type="match status" value="1"/>
</dbReference>
<evidence type="ECO:0000313" key="5">
    <source>
        <dbReference type="Proteomes" id="UP000221024"/>
    </source>
</evidence>
<feature type="domain" description="RNA 2-O ribose methyltransferase substrate binding" evidence="3">
    <location>
        <begin position="10"/>
        <end position="86"/>
    </location>
</feature>
<accession>A0A2H3NR17</accession>
<dbReference type="AlphaFoldDB" id="A0A2H3NR17"/>
<proteinExistence type="predicted"/>
<evidence type="ECO:0000256" key="1">
    <source>
        <dbReference type="ARBA" id="ARBA00022603"/>
    </source>
</evidence>